<reference evidence="1 2" key="1">
    <citation type="submission" date="2021-03" db="EMBL/GenBank/DDBJ databases">
        <authorList>
            <person name="King G.J."/>
            <person name="Bancroft I."/>
            <person name="Baten A."/>
            <person name="Bloomfield J."/>
            <person name="Borpatragohain P."/>
            <person name="He Z."/>
            <person name="Irish N."/>
            <person name="Irwin J."/>
            <person name="Liu K."/>
            <person name="Mauleon R.P."/>
            <person name="Moore J."/>
            <person name="Morris R."/>
            <person name="Ostergaard L."/>
            <person name="Wang B."/>
            <person name="Wells R."/>
        </authorList>
    </citation>
    <scope>NUCLEOTIDE SEQUENCE [LARGE SCALE GENOMIC DNA]</scope>
    <source>
        <strain evidence="1">R-o-18</strain>
        <tissue evidence="1">Leaf</tissue>
    </source>
</reference>
<comment type="caution">
    <text evidence="1">The sequence shown here is derived from an EMBL/GenBank/DDBJ whole genome shotgun (WGS) entry which is preliminary data.</text>
</comment>
<evidence type="ECO:0000313" key="1">
    <source>
        <dbReference type="EMBL" id="KAG5374079.1"/>
    </source>
</evidence>
<dbReference type="Proteomes" id="UP000823674">
    <property type="component" value="Unassembled WGS sequence"/>
</dbReference>
<sequence>MVDGHDEEEHVDAPPVVNINPLQLEAMIAEIRRKLSRQNEQMYADVPPQNVIQAVGVSAEDERAGAVGPGAEGAGPA</sequence>
<gene>
    <name evidence="1" type="primary">A01p035720.1_BraROA</name>
    <name evidence="1" type="ORF">IGI04_042642</name>
</gene>
<accession>A0ABQ7KHY6</accession>
<dbReference type="EMBL" id="JADBGQ010000049">
    <property type="protein sequence ID" value="KAG5374079.1"/>
    <property type="molecule type" value="Genomic_DNA"/>
</dbReference>
<name>A0ABQ7KHY6_BRACM</name>
<organism evidence="1 2">
    <name type="scientific">Brassica rapa subsp. trilocularis</name>
    <dbReference type="NCBI Taxonomy" id="1813537"/>
    <lineage>
        <taxon>Eukaryota</taxon>
        <taxon>Viridiplantae</taxon>
        <taxon>Streptophyta</taxon>
        <taxon>Embryophyta</taxon>
        <taxon>Tracheophyta</taxon>
        <taxon>Spermatophyta</taxon>
        <taxon>Magnoliopsida</taxon>
        <taxon>eudicotyledons</taxon>
        <taxon>Gunneridae</taxon>
        <taxon>Pentapetalae</taxon>
        <taxon>rosids</taxon>
        <taxon>malvids</taxon>
        <taxon>Brassicales</taxon>
        <taxon>Brassicaceae</taxon>
        <taxon>Brassiceae</taxon>
        <taxon>Brassica</taxon>
    </lineage>
</organism>
<evidence type="ECO:0000313" key="2">
    <source>
        <dbReference type="Proteomes" id="UP000823674"/>
    </source>
</evidence>
<protein>
    <submittedName>
        <fullName evidence="1">Uncharacterized protein</fullName>
    </submittedName>
</protein>
<proteinExistence type="predicted"/>
<keyword evidence="2" id="KW-1185">Reference proteome</keyword>